<feature type="domain" description="Porphobilinogen deaminase N-terminal" evidence="10">
    <location>
        <begin position="28"/>
        <end position="240"/>
    </location>
</feature>
<keyword evidence="6 12" id="KW-0808">Transferase</keyword>
<dbReference type="PANTHER" id="PTHR11557:SF0">
    <property type="entry name" value="PORPHOBILINOGEN DEAMINASE"/>
    <property type="match status" value="1"/>
</dbReference>
<dbReference type="PIRSF" id="PIRSF001438">
    <property type="entry name" value="4pyrrol_synth_OHMeBilane_synth"/>
    <property type="match status" value="1"/>
</dbReference>
<protein>
    <recommendedName>
        <fullName evidence="5 9">Hydroxymethylbilane synthase</fullName>
        <ecNumber evidence="5 9">2.5.1.61</ecNumber>
    </recommendedName>
</protein>
<comment type="cofactor">
    <cofactor evidence="1">
        <name>dipyrromethane</name>
        <dbReference type="ChEBI" id="CHEBI:60342"/>
    </cofactor>
</comment>
<gene>
    <name evidence="12" type="primary">hemC</name>
    <name evidence="12" type="ORF">D5H75_37695</name>
</gene>
<dbReference type="SUPFAM" id="SSF53850">
    <property type="entry name" value="Periplasmic binding protein-like II"/>
    <property type="match status" value="1"/>
</dbReference>
<evidence type="ECO:0000259" key="10">
    <source>
        <dbReference type="Pfam" id="PF01379"/>
    </source>
</evidence>
<dbReference type="InterPro" id="IPR036803">
    <property type="entry name" value="Porphobilinogen_deaminase_C_sf"/>
</dbReference>
<dbReference type="GO" id="GO:0005737">
    <property type="term" value="C:cytoplasm"/>
    <property type="evidence" value="ECO:0007669"/>
    <property type="project" value="UniProtKB-UniRule"/>
</dbReference>
<comment type="caution">
    <text evidence="12">The sequence shown here is derived from an EMBL/GenBank/DDBJ whole genome shotgun (WGS) entry which is preliminary data.</text>
</comment>
<dbReference type="GO" id="GO:0006783">
    <property type="term" value="P:heme biosynthetic process"/>
    <property type="evidence" value="ECO:0007669"/>
    <property type="project" value="TreeGrafter"/>
</dbReference>
<evidence type="ECO:0000256" key="6">
    <source>
        <dbReference type="ARBA" id="ARBA00022679"/>
    </source>
</evidence>
<dbReference type="InterPro" id="IPR022417">
    <property type="entry name" value="Porphobilin_deaminase_N"/>
</dbReference>
<evidence type="ECO:0000256" key="1">
    <source>
        <dbReference type="ARBA" id="ARBA00001916"/>
    </source>
</evidence>
<evidence type="ECO:0000313" key="12">
    <source>
        <dbReference type="EMBL" id="RJL21204.1"/>
    </source>
</evidence>
<dbReference type="Gene3D" id="3.30.160.40">
    <property type="entry name" value="Porphobilinogen deaminase, C-terminal domain"/>
    <property type="match status" value="1"/>
</dbReference>
<evidence type="ECO:0000256" key="8">
    <source>
        <dbReference type="ARBA" id="ARBA00048169"/>
    </source>
</evidence>
<dbReference type="PRINTS" id="PR00151">
    <property type="entry name" value="PORPHBDMNASE"/>
</dbReference>
<dbReference type="SUPFAM" id="SSF54782">
    <property type="entry name" value="Porphobilinogen deaminase (hydroxymethylbilane synthase), C-terminal domain"/>
    <property type="match status" value="1"/>
</dbReference>
<feature type="domain" description="Porphobilinogen deaminase C-terminal" evidence="11">
    <location>
        <begin position="254"/>
        <end position="322"/>
    </location>
</feature>
<keyword evidence="7" id="KW-0627">Porphyrin biosynthesis</keyword>
<dbReference type="EMBL" id="QZEY01000026">
    <property type="protein sequence ID" value="RJL21204.1"/>
    <property type="molecule type" value="Genomic_DNA"/>
</dbReference>
<dbReference type="EC" id="2.5.1.61" evidence="5 9"/>
<proteinExistence type="inferred from homology"/>
<name>A0A3A4A358_9ACTN</name>
<keyword evidence="13" id="KW-1185">Reference proteome</keyword>
<dbReference type="PROSITE" id="PS00533">
    <property type="entry name" value="PORPHOBILINOGEN_DEAM"/>
    <property type="match status" value="1"/>
</dbReference>
<sequence>MSAHPITQSGGRGLLDRYVDQVLPERKLRLATRTSPMARAQADHVARLLTAVLPDLTVDIVGIETSGDRWQGDLAQLGGKGAFLKEIDRALVTGMADAAVHCLKDVPGDIPLPPGLVFAAYLPRQDVRDVAVFRTGSPYHDLADLPPGTRVGTSSVRRKAQLLRWRPDLAIERIRGNVNSRLARLDSDGKVEALVLNASGLARIGGAGDRAVQLLDTDMMCPAIGAGVLAIQCSDRDTGIVELIRTLDDPDTRLHVTAERAMLRGLQGHCNSPIAGYCTTTADGQLSLIGMVFTREGGQFVYTHEWDTPGRARELGEYVAAVLNRKGAQDIIAGSPH</sequence>
<evidence type="ECO:0000256" key="9">
    <source>
        <dbReference type="NCBIfam" id="TIGR00212"/>
    </source>
</evidence>
<dbReference type="Gene3D" id="3.40.190.10">
    <property type="entry name" value="Periplasmic binding protein-like II"/>
    <property type="match status" value="2"/>
</dbReference>
<dbReference type="InterPro" id="IPR022419">
    <property type="entry name" value="Porphobilin_deaminase_cofac_BS"/>
</dbReference>
<evidence type="ECO:0000256" key="3">
    <source>
        <dbReference type="ARBA" id="ARBA00005638"/>
    </source>
</evidence>
<dbReference type="AlphaFoldDB" id="A0A3A4A358"/>
<comment type="similarity">
    <text evidence="3">Belongs to the HMBS family.</text>
</comment>
<comment type="subunit">
    <text evidence="4">Monomer.</text>
</comment>
<evidence type="ECO:0000259" key="11">
    <source>
        <dbReference type="Pfam" id="PF03900"/>
    </source>
</evidence>
<dbReference type="FunFam" id="3.40.190.10:FF:000005">
    <property type="entry name" value="Porphobilinogen deaminase"/>
    <property type="match status" value="1"/>
</dbReference>
<comment type="catalytic activity">
    <reaction evidence="8">
        <text>4 porphobilinogen + H2O = hydroxymethylbilane + 4 NH4(+)</text>
        <dbReference type="Rhea" id="RHEA:13185"/>
        <dbReference type="ChEBI" id="CHEBI:15377"/>
        <dbReference type="ChEBI" id="CHEBI:28938"/>
        <dbReference type="ChEBI" id="CHEBI:57845"/>
        <dbReference type="ChEBI" id="CHEBI:58126"/>
        <dbReference type="EC" id="2.5.1.61"/>
    </reaction>
</comment>
<dbReference type="Pfam" id="PF01379">
    <property type="entry name" value="Porphobil_deam"/>
    <property type="match status" value="1"/>
</dbReference>
<dbReference type="Pfam" id="PF03900">
    <property type="entry name" value="Porphobil_deamC"/>
    <property type="match status" value="1"/>
</dbReference>
<evidence type="ECO:0000313" key="13">
    <source>
        <dbReference type="Proteomes" id="UP000265768"/>
    </source>
</evidence>
<accession>A0A3A4A358</accession>
<evidence type="ECO:0000256" key="2">
    <source>
        <dbReference type="ARBA" id="ARBA00002869"/>
    </source>
</evidence>
<dbReference type="NCBIfam" id="TIGR00212">
    <property type="entry name" value="hemC"/>
    <property type="match status" value="1"/>
</dbReference>
<dbReference type="Proteomes" id="UP000265768">
    <property type="component" value="Unassembled WGS sequence"/>
</dbReference>
<dbReference type="GO" id="GO:0004418">
    <property type="term" value="F:hydroxymethylbilane synthase activity"/>
    <property type="evidence" value="ECO:0007669"/>
    <property type="project" value="UniProtKB-UniRule"/>
</dbReference>
<dbReference type="PANTHER" id="PTHR11557">
    <property type="entry name" value="PORPHOBILINOGEN DEAMINASE"/>
    <property type="match status" value="1"/>
</dbReference>
<dbReference type="InterPro" id="IPR022418">
    <property type="entry name" value="Porphobilinogen_deaminase_C"/>
</dbReference>
<dbReference type="InterPro" id="IPR000860">
    <property type="entry name" value="HemC"/>
</dbReference>
<comment type="function">
    <text evidence="2">Tetrapolymerization of the monopyrrole PBG into the hydroxymethylbilane pre-uroporphyrinogen in several discrete steps.</text>
</comment>
<evidence type="ECO:0000256" key="5">
    <source>
        <dbReference type="ARBA" id="ARBA00012655"/>
    </source>
</evidence>
<reference evidence="12 13" key="1">
    <citation type="submission" date="2018-09" db="EMBL/GenBank/DDBJ databases">
        <title>YIM 75507 draft genome.</title>
        <authorList>
            <person name="Tang S."/>
            <person name="Feng Y."/>
        </authorList>
    </citation>
    <scope>NUCLEOTIDE SEQUENCE [LARGE SCALE GENOMIC DNA]</scope>
    <source>
        <strain evidence="12 13">YIM 75507</strain>
    </source>
</reference>
<organism evidence="12 13">
    <name type="scientific">Bailinhaonella thermotolerans</name>
    <dbReference type="NCBI Taxonomy" id="1070861"/>
    <lineage>
        <taxon>Bacteria</taxon>
        <taxon>Bacillati</taxon>
        <taxon>Actinomycetota</taxon>
        <taxon>Actinomycetes</taxon>
        <taxon>Streptosporangiales</taxon>
        <taxon>Streptosporangiaceae</taxon>
        <taxon>Bailinhaonella</taxon>
    </lineage>
</organism>
<dbReference type="OrthoDB" id="9810298at2"/>
<evidence type="ECO:0000256" key="7">
    <source>
        <dbReference type="ARBA" id="ARBA00023244"/>
    </source>
</evidence>
<evidence type="ECO:0000256" key="4">
    <source>
        <dbReference type="ARBA" id="ARBA00011245"/>
    </source>
</evidence>